<name>A0AAV8Z803_9CUCU</name>
<dbReference type="PANTHER" id="PTHR12746">
    <property type="entry name" value="NONSENSE-MEDIATED MRNA DECAY PROTEIN 3"/>
    <property type="match status" value="1"/>
</dbReference>
<dbReference type="AlphaFoldDB" id="A0AAV8Z803"/>
<accession>A0AAV8Z803</accession>
<dbReference type="GO" id="GO:0005737">
    <property type="term" value="C:cytoplasm"/>
    <property type="evidence" value="ECO:0007669"/>
    <property type="project" value="TreeGrafter"/>
</dbReference>
<dbReference type="InterPro" id="IPR039768">
    <property type="entry name" value="Nmd3"/>
</dbReference>
<comment type="caution">
    <text evidence="1">The sequence shown here is derived from an EMBL/GenBank/DDBJ whole genome shotgun (WGS) entry which is preliminary data.</text>
</comment>
<evidence type="ECO:0000313" key="2">
    <source>
        <dbReference type="Proteomes" id="UP001162156"/>
    </source>
</evidence>
<dbReference type="Proteomes" id="UP001162156">
    <property type="component" value="Unassembled WGS sequence"/>
</dbReference>
<protein>
    <submittedName>
        <fullName evidence="1">Uncharacterized protein</fullName>
    </submittedName>
</protein>
<evidence type="ECO:0000313" key="1">
    <source>
        <dbReference type="EMBL" id="KAJ8960085.1"/>
    </source>
</evidence>
<organism evidence="1 2">
    <name type="scientific">Rhamnusium bicolor</name>
    <dbReference type="NCBI Taxonomy" id="1586634"/>
    <lineage>
        <taxon>Eukaryota</taxon>
        <taxon>Metazoa</taxon>
        <taxon>Ecdysozoa</taxon>
        <taxon>Arthropoda</taxon>
        <taxon>Hexapoda</taxon>
        <taxon>Insecta</taxon>
        <taxon>Pterygota</taxon>
        <taxon>Neoptera</taxon>
        <taxon>Endopterygota</taxon>
        <taxon>Coleoptera</taxon>
        <taxon>Polyphaga</taxon>
        <taxon>Cucujiformia</taxon>
        <taxon>Chrysomeloidea</taxon>
        <taxon>Cerambycidae</taxon>
        <taxon>Lepturinae</taxon>
        <taxon>Rhagiini</taxon>
        <taxon>Rhamnusium</taxon>
    </lineage>
</organism>
<gene>
    <name evidence="1" type="ORF">NQ314_006120</name>
</gene>
<dbReference type="PANTHER" id="PTHR12746:SF2">
    <property type="entry name" value="60S RIBOSOMAL EXPORT PROTEIN NMD3"/>
    <property type="match status" value="1"/>
</dbReference>
<dbReference type="EMBL" id="JANEYF010001665">
    <property type="protein sequence ID" value="KAJ8960085.1"/>
    <property type="molecule type" value="Genomic_DNA"/>
</dbReference>
<sequence>MVINLLEGDREFGNLSVLLKVIQHSILMQRTLSCTFVSMRGIPNPPSQSQIEKKNRSVAQFDRCDYNEFLDDLEEDAALRQNINIFKDKAKQIPIDSNDSYDEMVPHITLEEMLDDLVIDEVEMDEV</sequence>
<proteinExistence type="predicted"/>
<keyword evidence="2" id="KW-1185">Reference proteome</keyword>
<reference evidence="1" key="1">
    <citation type="journal article" date="2023" name="Insect Mol. Biol.">
        <title>Genome sequencing provides insights into the evolution of gene families encoding plant cell wall-degrading enzymes in longhorned beetles.</title>
        <authorList>
            <person name="Shin N.R."/>
            <person name="Okamura Y."/>
            <person name="Kirsch R."/>
            <person name="Pauchet Y."/>
        </authorList>
    </citation>
    <scope>NUCLEOTIDE SEQUENCE</scope>
    <source>
        <strain evidence="1">RBIC_L_NR</strain>
    </source>
</reference>
<dbReference type="GO" id="GO:0005634">
    <property type="term" value="C:nucleus"/>
    <property type="evidence" value="ECO:0007669"/>
    <property type="project" value="TreeGrafter"/>
</dbReference>
<dbReference type="GO" id="GO:0000055">
    <property type="term" value="P:ribosomal large subunit export from nucleus"/>
    <property type="evidence" value="ECO:0007669"/>
    <property type="project" value="TreeGrafter"/>
</dbReference>
<dbReference type="GO" id="GO:0043023">
    <property type="term" value="F:ribosomal large subunit binding"/>
    <property type="evidence" value="ECO:0007669"/>
    <property type="project" value="InterPro"/>
</dbReference>